<organism evidence="2 3">
    <name type="scientific">Anisodus tanguticus</name>
    <dbReference type="NCBI Taxonomy" id="243964"/>
    <lineage>
        <taxon>Eukaryota</taxon>
        <taxon>Viridiplantae</taxon>
        <taxon>Streptophyta</taxon>
        <taxon>Embryophyta</taxon>
        <taxon>Tracheophyta</taxon>
        <taxon>Spermatophyta</taxon>
        <taxon>Magnoliopsida</taxon>
        <taxon>eudicotyledons</taxon>
        <taxon>Gunneridae</taxon>
        <taxon>Pentapetalae</taxon>
        <taxon>asterids</taxon>
        <taxon>lamiids</taxon>
        <taxon>Solanales</taxon>
        <taxon>Solanaceae</taxon>
        <taxon>Solanoideae</taxon>
        <taxon>Hyoscyameae</taxon>
        <taxon>Anisodus</taxon>
    </lineage>
</organism>
<accession>A0AAE1SCK0</accession>
<protein>
    <submittedName>
        <fullName evidence="2">Uncharacterized protein</fullName>
    </submittedName>
</protein>
<dbReference type="Proteomes" id="UP001291623">
    <property type="component" value="Unassembled WGS sequence"/>
</dbReference>
<evidence type="ECO:0000313" key="3">
    <source>
        <dbReference type="Proteomes" id="UP001291623"/>
    </source>
</evidence>
<feature type="compositionally biased region" description="Polar residues" evidence="1">
    <location>
        <begin position="10"/>
        <end position="25"/>
    </location>
</feature>
<keyword evidence="3" id="KW-1185">Reference proteome</keyword>
<dbReference type="EMBL" id="JAVYJV010000007">
    <property type="protein sequence ID" value="KAK4367054.1"/>
    <property type="molecule type" value="Genomic_DNA"/>
</dbReference>
<name>A0AAE1SCK0_9SOLA</name>
<comment type="caution">
    <text evidence="2">The sequence shown here is derived from an EMBL/GenBank/DDBJ whole genome shotgun (WGS) entry which is preliminary data.</text>
</comment>
<evidence type="ECO:0000313" key="2">
    <source>
        <dbReference type="EMBL" id="KAK4367054.1"/>
    </source>
</evidence>
<feature type="region of interest" description="Disordered" evidence="1">
    <location>
        <begin position="1"/>
        <end position="30"/>
    </location>
</feature>
<reference evidence="2" key="1">
    <citation type="submission" date="2023-12" db="EMBL/GenBank/DDBJ databases">
        <title>Genome assembly of Anisodus tanguticus.</title>
        <authorList>
            <person name="Wang Y.-J."/>
        </authorList>
    </citation>
    <scope>NUCLEOTIDE SEQUENCE</scope>
    <source>
        <strain evidence="2">KB-2021</strain>
        <tissue evidence="2">Leaf</tissue>
    </source>
</reference>
<gene>
    <name evidence="2" type="ORF">RND71_014934</name>
</gene>
<proteinExistence type="predicted"/>
<dbReference type="AlphaFoldDB" id="A0AAE1SCK0"/>
<evidence type="ECO:0000256" key="1">
    <source>
        <dbReference type="SAM" id="MobiDB-lite"/>
    </source>
</evidence>
<sequence>MSRKMEHPVSFNSDNSIHSVSNHDLSNGGEVVSEKQLGKSSISPDASTNVSFFFNRINKLLRAGRRFEKRLGSLPGEGTDVAKLKMLLEKTSKDALKTLKNIFSMLDYVDIKFDALQTTIHEKIEDFKIVVVSTLTYFLKP</sequence>